<sequence length="273" mass="29841">MTAPLPRPAASRPAASRPAAFLRPRPQDSPSLRLIGFHHAGGSAAVYYPLLRHLPADWDVLLHDLPGRGRRIAEKQHDDMRDVVACAVSDVLPWTEDVPCALFGHSMGAIVAAESARALESLGRFPVWTGVSGRIAPDGRLPGRAPLHTLDDARLLEAMVELGGMPDGVAEAPRFLEHFLRTVRTDLRAVHSYRPAADRTPLLSPLTFIGGNRDPWAPAAETHLWSRETRSRFAQRFHPGGHFYFLGPGFEALAHDLTRQVTACREAATSQSA</sequence>
<comment type="caution">
    <text evidence="4">The sequence shown here is derived from an EMBL/GenBank/DDBJ whole genome shotgun (WGS) entry which is preliminary data.</text>
</comment>
<evidence type="ECO:0000256" key="2">
    <source>
        <dbReference type="SAM" id="MobiDB-lite"/>
    </source>
</evidence>
<proteinExistence type="inferred from homology"/>
<dbReference type="RefSeq" id="WP_311672342.1">
    <property type="nucleotide sequence ID" value="NZ_JAVREQ010000004.1"/>
</dbReference>
<reference evidence="5" key="1">
    <citation type="submission" date="2023-07" db="EMBL/GenBank/DDBJ databases">
        <title>30 novel species of actinomycetes from the DSMZ collection.</title>
        <authorList>
            <person name="Nouioui I."/>
        </authorList>
    </citation>
    <scope>NUCLEOTIDE SEQUENCE [LARGE SCALE GENOMIC DNA]</scope>
    <source>
        <strain evidence="5">DSM 42041</strain>
    </source>
</reference>
<feature type="region of interest" description="Disordered" evidence="2">
    <location>
        <begin position="1"/>
        <end position="27"/>
    </location>
</feature>
<dbReference type="EMBL" id="JAVREQ010000004">
    <property type="protein sequence ID" value="MDT0378448.1"/>
    <property type="molecule type" value="Genomic_DNA"/>
</dbReference>
<accession>A0ABU2NNB2</accession>
<keyword evidence="5" id="KW-1185">Reference proteome</keyword>
<feature type="compositionally biased region" description="Low complexity" evidence="2">
    <location>
        <begin position="1"/>
        <end position="24"/>
    </location>
</feature>
<comment type="similarity">
    <text evidence="1">Belongs to the thioesterase family.</text>
</comment>
<dbReference type="Proteomes" id="UP001183414">
    <property type="component" value="Unassembled WGS sequence"/>
</dbReference>
<evidence type="ECO:0000313" key="4">
    <source>
        <dbReference type="EMBL" id="MDT0378448.1"/>
    </source>
</evidence>
<evidence type="ECO:0000256" key="1">
    <source>
        <dbReference type="ARBA" id="ARBA00007169"/>
    </source>
</evidence>
<dbReference type="InterPro" id="IPR029058">
    <property type="entry name" value="AB_hydrolase_fold"/>
</dbReference>
<name>A0ABU2NNB2_9ACTN</name>
<dbReference type="SUPFAM" id="SSF53474">
    <property type="entry name" value="alpha/beta-Hydrolases"/>
    <property type="match status" value="1"/>
</dbReference>
<protein>
    <submittedName>
        <fullName evidence="4">Alpha/beta fold hydrolase</fullName>
    </submittedName>
</protein>
<organism evidence="4 5">
    <name type="scientific">Streptomyces hazeniae</name>
    <dbReference type="NCBI Taxonomy" id="3075538"/>
    <lineage>
        <taxon>Bacteria</taxon>
        <taxon>Bacillati</taxon>
        <taxon>Actinomycetota</taxon>
        <taxon>Actinomycetes</taxon>
        <taxon>Kitasatosporales</taxon>
        <taxon>Streptomycetaceae</taxon>
        <taxon>Streptomyces</taxon>
    </lineage>
</organism>
<dbReference type="InterPro" id="IPR012223">
    <property type="entry name" value="TEII"/>
</dbReference>
<evidence type="ECO:0000313" key="5">
    <source>
        <dbReference type="Proteomes" id="UP001183414"/>
    </source>
</evidence>
<dbReference type="GO" id="GO:0016787">
    <property type="term" value="F:hydrolase activity"/>
    <property type="evidence" value="ECO:0007669"/>
    <property type="project" value="UniProtKB-KW"/>
</dbReference>
<dbReference type="PANTHER" id="PTHR11487">
    <property type="entry name" value="THIOESTERASE"/>
    <property type="match status" value="1"/>
</dbReference>
<feature type="domain" description="Thioesterase" evidence="3">
    <location>
        <begin position="33"/>
        <end position="258"/>
    </location>
</feature>
<dbReference type="Pfam" id="PF00975">
    <property type="entry name" value="Thioesterase"/>
    <property type="match status" value="1"/>
</dbReference>
<dbReference type="Gene3D" id="3.40.50.1820">
    <property type="entry name" value="alpha/beta hydrolase"/>
    <property type="match status" value="1"/>
</dbReference>
<dbReference type="PANTHER" id="PTHR11487:SF0">
    <property type="entry name" value="S-ACYL FATTY ACID SYNTHASE THIOESTERASE, MEDIUM CHAIN"/>
    <property type="match status" value="1"/>
</dbReference>
<evidence type="ECO:0000259" key="3">
    <source>
        <dbReference type="Pfam" id="PF00975"/>
    </source>
</evidence>
<gene>
    <name evidence="4" type="ORF">RM572_06600</name>
</gene>
<keyword evidence="4" id="KW-0378">Hydrolase</keyword>
<dbReference type="InterPro" id="IPR001031">
    <property type="entry name" value="Thioesterase"/>
</dbReference>